<keyword evidence="4" id="KW-1185">Reference proteome</keyword>
<evidence type="ECO:0000256" key="2">
    <source>
        <dbReference type="SAM" id="Phobius"/>
    </source>
</evidence>
<name>A0A518C4I4_9BACT</name>
<feature type="transmembrane region" description="Helical" evidence="2">
    <location>
        <begin position="103"/>
        <end position="131"/>
    </location>
</feature>
<organism evidence="3 4">
    <name type="scientific">Bremerella volcania</name>
    <dbReference type="NCBI Taxonomy" id="2527984"/>
    <lineage>
        <taxon>Bacteria</taxon>
        <taxon>Pseudomonadati</taxon>
        <taxon>Planctomycetota</taxon>
        <taxon>Planctomycetia</taxon>
        <taxon>Pirellulales</taxon>
        <taxon>Pirellulaceae</taxon>
        <taxon>Bremerella</taxon>
    </lineage>
</organism>
<dbReference type="AlphaFoldDB" id="A0A518C4I4"/>
<feature type="compositionally biased region" description="Pro residues" evidence="1">
    <location>
        <begin position="498"/>
        <end position="509"/>
    </location>
</feature>
<feature type="transmembrane region" description="Helical" evidence="2">
    <location>
        <begin position="143"/>
        <end position="168"/>
    </location>
</feature>
<feature type="transmembrane region" description="Helical" evidence="2">
    <location>
        <begin position="215"/>
        <end position="236"/>
    </location>
</feature>
<dbReference type="Proteomes" id="UP000318626">
    <property type="component" value="Chromosome"/>
</dbReference>
<protein>
    <recommendedName>
        <fullName evidence="5">Transmembrane protein</fullName>
    </recommendedName>
</protein>
<evidence type="ECO:0000313" key="3">
    <source>
        <dbReference type="EMBL" id="QDU74137.1"/>
    </source>
</evidence>
<dbReference type="RefSeq" id="WP_144971133.1">
    <property type="nucleotide sequence ID" value="NZ_CP036289.1"/>
</dbReference>
<evidence type="ECO:0008006" key="5">
    <source>
        <dbReference type="Google" id="ProtNLM"/>
    </source>
</evidence>
<feature type="transmembrane region" description="Helical" evidence="2">
    <location>
        <begin position="20"/>
        <end position="41"/>
    </location>
</feature>
<dbReference type="EMBL" id="CP036289">
    <property type="protein sequence ID" value="QDU74137.1"/>
    <property type="molecule type" value="Genomic_DNA"/>
</dbReference>
<accession>A0A518C4I4</accession>
<keyword evidence="2" id="KW-1133">Transmembrane helix</keyword>
<keyword evidence="2" id="KW-0472">Membrane</keyword>
<sequence>MTDSSSKPSSDAISSLIDGAIVFINFIISGISTLAHIAIFLPTQDAQKARDFLDKKHREIISLAIVGVFLLATTTRCFCTLSDVDPLWRLHTAVHTVAFWETLFSFVPLFVIGLLFILGTITSFICIPNSLSEHDARKERRRIFVLFLASAAVFFFLRFATDWAIYFFSEYHIMLARNLDFENSISRLSSPAHMTENDEFTRWSLKYIFVPIDVIVGWFVYSLAILSFAVPVAIVAKCTSTISHDPIDSNWLGSTTKAAILTCVLLFAATAIQIMHVESIRANSIIIEKCSVGNIHTNGHDLLQATVTVRATSKEVLSLLDITYPTIRIVWPNGVTEIEASPSDCLVYLEGDPSSELSLQEFYDSGLVEASPNTRLVVRVTRNVPRELLDSLYGSDNTQIQVGIPVRLDWLKRPRCMLDDARFYTSMTPIDLLLGGPAYELDGTTDVGGFSILEPNDSEPPTPYLTPIAPDLSNQRPQSAPGQFPFAPTPTEAMPSDEAPPAPPAAEES</sequence>
<evidence type="ECO:0000313" key="4">
    <source>
        <dbReference type="Proteomes" id="UP000318626"/>
    </source>
</evidence>
<proteinExistence type="predicted"/>
<dbReference type="KEGG" id="bvo:Pan97_11420"/>
<feature type="region of interest" description="Disordered" evidence="1">
    <location>
        <begin position="450"/>
        <end position="509"/>
    </location>
</feature>
<feature type="transmembrane region" description="Helical" evidence="2">
    <location>
        <begin position="257"/>
        <end position="275"/>
    </location>
</feature>
<feature type="transmembrane region" description="Helical" evidence="2">
    <location>
        <begin position="61"/>
        <end position="83"/>
    </location>
</feature>
<keyword evidence="2" id="KW-0812">Transmembrane</keyword>
<gene>
    <name evidence="3" type="ORF">Pan97_11420</name>
</gene>
<reference evidence="4" key="1">
    <citation type="submission" date="2019-02" db="EMBL/GenBank/DDBJ databases">
        <title>Deep-cultivation of Planctomycetes and their phenomic and genomic characterization uncovers novel biology.</title>
        <authorList>
            <person name="Wiegand S."/>
            <person name="Jogler M."/>
            <person name="Boedeker C."/>
            <person name="Pinto D."/>
            <person name="Vollmers J."/>
            <person name="Rivas-Marin E."/>
            <person name="Kohn T."/>
            <person name="Peeters S.H."/>
            <person name="Heuer A."/>
            <person name="Rast P."/>
            <person name="Oberbeckmann S."/>
            <person name="Bunk B."/>
            <person name="Jeske O."/>
            <person name="Meyerdierks A."/>
            <person name="Storesund J.E."/>
            <person name="Kallscheuer N."/>
            <person name="Luecker S."/>
            <person name="Lage O.M."/>
            <person name="Pohl T."/>
            <person name="Merkel B.J."/>
            <person name="Hornburger P."/>
            <person name="Mueller R.-W."/>
            <person name="Bruemmer F."/>
            <person name="Labrenz M."/>
            <person name="Spormann A.M."/>
            <person name="Op den Camp H."/>
            <person name="Overmann J."/>
            <person name="Amann R."/>
            <person name="Jetten M.S.M."/>
            <person name="Mascher T."/>
            <person name="Medema M.H."/>
            <person name="Devos D.P."/>
            <person name="Kaster A.-K."/>
            <person name="Ovreas L."/>
            <person name="Rohde M."/>
            <person name="Galperin M.Y."/>
            <person name="Jogler C."/>
        </authorList>
    </citation>
    <scope>NUCLEOTIDE SEQUENCE [LARGE SCALE GENOMIC DNA]</scope>
    <source>
        <strain evidence="4">Pan97</strain>
    </source>
</reference>
<evidence type="ECO:0000256" key="1">
    <source>
        <dbReference type="SAM" id="MobiDB-lite"/>
    </source>
</evidence>
<feature type="compositionally biased region" description="Polar residues" evidence="1">
    <location>
        <begin position="472"/>
        <end position="481"/>
    </location>
</feature>